<protein>
    <recommendedName>
        <fullName evidence="2">histidine kinase</fullName>
        <ecNumber evidence="2">2.7.13.3</ecNumber>
    </recommendedName>
</protein>
<evidence type="ECO:0000259" key="6">
    <source>
        <dbReference type="Pfam" id="PF02518"/>
    </source>
</evidence>
<dbReference type="Gene3D" id="3.30.565.10">
    <property type="entry name" value="Histidine kinase-like ATPase, C-terminal domain"/>
    <property type="match status" value="1"/>
</dbReference>
<accession>A0ABV6SAV8</accession>
<feature type="domain" description="Histidine kinase/HSP90-like ATPase" evidence="6">
    <location>
        <begin position="1"/>
        <end position="51"/>
    </location>
</feature>
<comment type="caution">
    <text evidence="7">The sequence shown here is derived from an EMBL/GenBank/DDBJ whole genome shotgun (WGS) entry which is preliminary data.</text>
</comment>
<keyword evidence="3" id="KW-0597">Phosphoprotein</keyword>
<keyword evidence="7" id="KW-0547">Nucleotide-binding</keyword>
<evidence type="ECO:0000256" key="4">
    <source>
        <dbReference type="ARBA" id="ARBA00022679"/>
    </source>
</evidence>
<dbReference type="PANTHER" id="PTHR45436">
    <property type="entry name" value="SENSOR HISTIDINE KINASE YKOH"/>
    <property type="match status" value="1"/>
</dbReference>
<organism evidence="7 8">
    <name type="scientific">Novosphingobium clariflavum</name>
    <dbReference type="NCBI Taxonomy" id="2029884"/>
    <lineage>
        <taxon>Bacteria</taxon>
        <taxon>Pseudomonadati</taxon>
        <taxon>Pseudomonadota</taxon>
        <taxon>Alphaproteobacteria</taxon>
        <taxon>Sphingomonadales</taxon>
        <taxon>Sphingomonadaceae</taxon>
        <taxon>Novosphingobium</taxon>
    </lineage>
</organism>
<keyword evidence="4" id="KW-0808">Transferase</keyword>
<keyword evidence="8" id="KW-1185">Reference proteome</keyword>
<evidence type="ECO:0000313" key="7">
    <source>
        <dbReference type="EMBL" id="MFC0686372.1"/>
    </source>
</evidence>
<sequence length="72" mass="7815">MPPQDRERIFERLIRLDTSRSRPGHGLGLSMVEAIALAHGGTARVVPGNQGLAIDVGFPALTAQSHEDWEIV</sequence>
<evidence type="ECO:0000256" key="2">
    <source>
        <dbReference type="ARBA" id="ARBA00012438"/>
    </source>
</evidence>
<dbReference type="EMBL" id="JBHLTM010000066">
    <property type="protein sequence ID" value="MFC0686372.1"/>
    <property type="molecule type" value="Genomic_DNA"/>
</dbReference>
<proteinExistence type="predicted"/>
<dbReference type="GO" id="GO:0005524">
    <property type="term" value="F:ATP binding"/>
    <property type="evidence" value="ECO:0007669"/>
    <property type="project" value="UniProtKB-KW"/>
</dbReference>
<name>A0ABV6SAV8_9SPHN</name>
<gene>
    <name evidence="7" type="ORF">ACFFF8_17440</name>
</gene>
<comment type="catalytic activity">
    <reaction evidence="1">
        <text>ATP + protein L-histidine = ADP + protein N-phospho-L-histidine.</text>
        <dbReference type="EC" id="2.7.13.3"/>
    </reaction>
</comment>
<dbReference type="InterPro" id="IPR036890">
    <property type="entry name" value="HATPase_C_sf"/>
</dbReference>
<reference evidence="7 8" key="1">
    <citation type="submission" date="2024-09" db="EMBL/GenBank/DDBJ databases">
        <authorList>
            <person name="Sun Q."/>
            <person name="Mori K."/>
        </authorList>
    </citation>
    <scope>NUCLEOTIDE SEQUENCE [LARGE SCALE GENOMIC DNA]</scope>
    <source>
        <strain evidence="7 8">CICC 11035S</strain>
    </source>
</reference>
<dbReference type="RefSeq" id="WP_267224508.1">
    <property type="nucleotide sequence ID" value="NZ_JAPCWC010000037.1"/>
</dbReference>
<evidence type="ECO:0000256" key="1">
    <source>
        <dbReference type="ARBA" id="ARBA00000085"/>
    </source>
</evidence>
<keyword evidence="7" id="KW-0067">ATP-binding</keyword>
<dbReference type="Pfam" id="PF02518">
    <property type="entry name" value="HATPase_c"/>
    <property type="match status" value="1"/>
</dbReference>
<evidence type="ECO:0000256" key="5">
    <source>
        <dbReference type="ARBA" id="ARBA00022777"/>
    </source>
</evidence>
<dbReference type="EC" id="2.7.13.3" evidence="2"/>
<evidence type="ECO:0000256" key="3">
    <source>
        <dbReference type="ARBA" id="ARBA00022553"/>
    </source>
</evidence>
<evidence type="ECO:0000313" key="8">
    <source>
        <dbReference type="Proteomes" id="UP001589858"/>
    </source>
</evidence>
<dbReference type="PANTHER" id="PTHR45436:SF5">
    <property type="entry name" value="SENSOR HISTIDINE KINASE TRCS"/>
    <property type="match status" value="1"/>
</dbReference>
<keyword evidence="5" id="KW-0418">Kinase</keyword>
<dbReference type="SUPFAM" id="SSF55874">
    <property type="entry name" value="ATPase domain of HSP90 chaperone/DNA topoisomerase II/histidine kinase"/>
    <property type="match status" value="1"/>
</dbReference>
<dbReference type="Proteomes" id="UP001589858">
    <property type="component" value="Unassembled WGS sequence"/>
</dbReference>
<dbReference type="InterPro" id="IPR050428">
    <property type="entry name" value="TCS_sensor_his_kinase"/>
</dbReference>
<dbReference type="InterPro" id="IPR003594">
    <property type="entry name" value="HATPase_dom"/>
</dbReference>